<evidence type="ECO:0000256" key="2">
    <source>
        <dbReference type="ARBA" id="ARBA00022475"/>
    </source>
</evidence>
<feature type="transmembrane region" description="Helical" evidence="8">
    <location>
        <begin position="20"/>
        <end position="40"/>
    </location>
</feature>
<evidence type="ECO:0000256" key="6">
    <source>
        <dbReference type="ARBA" id="ARBA00022989"/>
    </source>
</evidence>
<dbReference type="AlphaFoldDB" id="A0A934RE49"/>
<feature type="transmembrane region" description="Helical" evidence="8">
    <location>
        <begin position="217"/>
        <end position="238"/>
    </location>
</feature>
<dbReference type="NCBIfam" id="TIGR04178">
    <property type="entry name" value="exo_archaeo"/>
    <property type="match status" value="1"/>
</dbReference>
<organism evidence="9 10">
    <name type="scientific">Haloferula rosea</name>
    <dbReference type="NCBI Taxonomy" id="490093"/>
    <lineage>
        <taxon>Bacteria</taxon>
        <taxon>Pseudomonadati</taxon>
        <taxon>Verrucomicrobiota</taxon>
        <taxon>Verrucomicrobiia</taxon>
        <taxon>Verrucomicrobiales</taxon>
        <taxon>Verrucomicrobiaceae</taxon>
        <taxon>Haloferula</taxon>
    </lineage>
</organism>
<feature type="transmembrane region" description="Helical" evidence="8">
    <location>
        <begin position="76"/>
        <end position="93"/>
    </location>
</feature>
<proteinExistence type="predicted"/>
<dbReference type="EMBL" id="JAENII010000009">
    <property type="protein sequence ID" value="MBK1827877.1"/>
    <property type="molecule type" value="Genomic_DNA"/>
</dbReference>
<evidence type="ECO:0000313" key="10">
    <source>
        <dbReference type="Proteomes" id="UP000658278"/>
    </source>
</evidence>
<dbReference type="InterPro" id="IPR019127">
    <property type="entry name" value="Exosortase"/>
</dbReference>
<evidence type="ECO:0000256" key="3">
    <source>
        <dbReference type="ARBA" id="ARBA00022670"/>
    </source>
</evidence>
<keyword evidence="4 8" id="KW-0812">Transmembrane</keyword>
<evidence type="ECO:0000256" key="7">
    <source>
        <dbReference type="ARBA" id="ARBA00023136"/>
    </source>
</evidence>
<feature type="transmembrane region" description="Helical" evidence="8">
    <location>
        <begin position="188"/>
        <end position="205"/>
    </location>
</feature>
<dbReference type="GO" id="GO:0005886">
    <property type="term" value="C:plasma membrane"/>
    <property type="evidence" value="ECO:0007669"/>
    <property type="project" value="UniProtKB-SubCell"/>
</dbReference>
<feature type="transmembrane region" description="Helical" evidence="8">
    <location>
        <begin position="292"/>
        <end position="310"/>
    </location>
</feature>
<dbReference type="GO" id="GO:0008233">
    <property type="term" value="F:peptidase activity"/>
    <property type="evidence" value="ECO:0007669"/>
    <property type="project" value="UniProtKB-KW"/>
</dbReference>
<gene>
    <name evidence="9" type="ORF">JIN81_12670</name>
</gene>
<evidence type="ECO:0000256" key="4">
    <source>
        <dbReference type="ARBA" id="ARBA00022692"/>
    </source>
</evidence>
<evidence type="ECO:0000256" key="5">
    <source>
        <dbReference type="ARBA" id="ARBA00022801"/>
    </source>
</evidence>
<sequence>MHFPISMMSMKERLHPAPRWVSVVAGVGFLITLLPVLGWYVRRAMDGSDEPLGVIALVAAVVLGALGVCGGGPNRIQLHPCRLLLGALVLGVIQNSDLVRYPLAIAMLAVAVISLSVSMKRGKAGLVALLVLSMPVMASLDFYAGYPLRVVAAEISHGLLTVAGIEVERAGVMLIDGGRLVGIDPPCAGIRMLWTASFVAAFLAARMRLGWTQTVGLMSLAVVCVVIGNGVRAALVFLPESGRVEWPESLHSAVGLVVHGGVLAALFGLASRLDARGMQDTQVRPLPWSRRAAVVVVAMLLVLGGSRVVGRHPPKAVVEGEVQWPATLDGIPLVPLQLGPMEVRFARSFPGQIARFQWGDGEVIMRRTDRATRMMHPSGDCLRAAGYRVESEPVFLDGDGRWWGASTARRDGRQWDVHERYVGSAGEASLDASAWYWKAVLHPEDGPWTATTVLMPASGSVAVLGKR</sequence>
<feature type="transmembrane region" description="Helical" evidence="8">
    <location>
        <begin position="52"/>
        <end position="69"/>
    </location>
</feature>
<keyword evidence="7 8" id="KW-0472">Membrane</keyword>
<reference evidence="9" key="1">
    <citation type="submission" date="2021-01" db="EMBL/GenBank/DDBJ databases">
        <title>Modified the classification status of verrucomicrobia.</title>
        <authorList>
            <person name="Feng X."/>
        </authorList>
    </citation>
    <scope>NUCLEOTIDE SEQUENCE</scope>
    <source>
        <strain evidence="9">KCTC 22201</strain>
    </source>
</reference>
<feature type="transmembrane region" description="Helical" evidence="8">
    <location>
        <begin position="99"/>
        <end position="117"/>
    </location>
</feature>
<keyword evidence="6 8" id="KW-1133">Transmembrane helix</keyword>
<keyword evidence="2" id="KW-1003">Cell membrane</keyword>
<dbReference type="GO" id="GO:0006508">
    <property type="term" value="P:proteolysis"/>
    <property type="evidence" value="ECO:0007669"/>
    <property type="project" value="UniProtKB-KW"/>
</dbReference>
<dbReference type="RefSeq" id="WP_234044856.1">
    <property type="nucleotide sequence ID" value="NZ_JAENII010000009.1"/>
</dbReference>
<feature type="transmembrane region" description="Helical" evidence="8">
    <location>
        <begin position="250"/>
        <end position="271"/>
    </location>
</feature>
<comment type="subcellular location">
    <subcellularLocation>
        <location evidence="1">Cell membrane</location>
        <topology evidence="1">Multi-pass membrane protein</topology>
    </subcellularLocation>
</comment>
<feature type="transmembrane region" description="Helical" evidence="8">
    <location>
        <begin position="124"/>
        <end position="146"/>
    </location>
</feature>
<keyword evidence="10" id="KW-1185">Reference proteome</keyword>
<evidence type="ECO:0000313" key="9">
    <source>
        <dbReference type="EMBL" id="MBK1827877.1"/>
    </source>
</evidence>
<keyword evidence="5" id="KW-0378">Hydrolase</keyword>
<evidence type="ECO:0000256" key="8">
    <source>
        <dbReference type="SAM" id="Phobius"/>
    </source>
</evidence>
<keyword evidence="3" id="KW-0645">Protease</keyword>
<dbReference type="Pfam" id="PF09721">
    <property type="entry name" value="Exosortase_EpsH"/>
    <property type="match status" value="1"/>
</dbReference>
<dbReference type="Proteomes" id="UP000658278">
    <property type="component" value="Unassembled WGS sequence"/>
</dbReference>
<accession>A0A934RE49</accession>
<protein>
    <submittedName>
        <fullName evidence="9">Archaeosortase/exosortase family protein</fullName>
    </submittedName>
</protein>
<dbReference type="InterPro" id="IPR026392">
    <property type="entry name" value="Exo/Archaeosortase_dom"/>
</dbReference>
<comment type="caution">
    <text evidence="9">The sequence shown here is derived from an EMBL/GenBank/DDBJ whole genome shotgun (WGS) entry which is preliminary data.</text>
</comment>
<evidence type="ECO:0000256" key="1">
    <source>
        <dbReference type="ARBA" id="ARBA00004651"/>
    </source>
</evidence>
<name>A0A934RE49_9BACT</name>